<dbReference type="AlphaFoldDB" id="M0A4V4"/>
<dbReference type="OrthoDB" id="386252at2157"/>
<dbReference type="PATRIC" id="fig|1227493.4.peg.1255"/>
<evidence type="ECO:0000256" key="2">
    <source>
        <dbReference type="SAM" id="Phobius"/>
    </source>
</evidence>
<keyword evidence="2" id="KW-1133">Transmembrane helix</keyword>
<evidence type="ECO:0000256" key="1">
    <source>
        <dbReference type="SAM" id="MobiDB-lite"/>
    </source>
</evidence>
<name>M0A4V4_9EURY</name>
<comment type="caution">
    <text evidence="3">The sequence shown here is derived from an EMBL/GenBank/DDBJ whole genome shotgun (WGS) entry which is preliminary data.</text>
</comment>
<dbReference type="EMBL" id="AOIM01000015">
    <property type="protein sequence ID" value="ELY92937.1"/>
    <property type="molecule type" value="Genomic_DNA"/>
</dbReference>
<gene>
    <name evidence="3" type="ORF">C483_06385</name>
</gene>
<keyword evidence="4" id="KW-1185">Reference proteome</keyword>
<dbReference type="RefSeq" id="WP_006652510.1">
    <property type="nucleotide sequence ID" value="NZ_AOIM01000015.1"/>
</dbReference>
<organism evidence="3 4">
    <name type="scientific">Natrialba hulunbeirensis JCM 10989</name>
    <dbReference type="NCBI Taxonomy" id="1227493"/>
    <lineage>
        <taxon>Archaea</taxon>
        <taxon>Methanobacteriati</taxon>
        <taxon>Methanobacteriota</taxon>
        <taxon>Stenosarchaea group</taxon>
        <taxon>Halobacteria</taxon>
        <taxon>Halobacteriales</taxon>
        <taxon>Natrialbaceae</taxon>
        <taxon>Natrialba</taxon>
    </lineage>
</organism>
<feature type="transmembrane region" description="Helical" evidence="2">
    <location>
        <begin position="37"/>
        <end position="54"/>
    </location>
</feature>
<keyword evidence="2" id="KW-0472">Membrane</keyword>
<proteinExistence type="predicted"/>
<protein>
    <submittedName>
        <fullName evidence="3">Uncharacterized protein</fullName>
    </submittedName>
</protein>
<evidence type="ECO:0000313" key="4">
    <source>
        <dbReference type="Proteomes" id="UP000011519"/>
    </source>
</evidence>
<keyword evidence="2" id="KW-0812">Transmembrane</keyword>
<feature type="region of interest" description="Disordered" evidence="1">
    <location>
        <begin position="56"/>
        <end position="92"/>
    </location>
</feature>
<reference evidence="3 4" key="1">
    <citation type="journal article" date="2014" name="PLoS Genet.">
        <title>Phylogenetically driven sequencing of extremely halophilic archaea reveals strategies for static and dynamic osmo-response.</title>
        <authorList>
            <person name="Becker E.A."/>
            <person name="Seitzer P.M."/>
            <person name="Tritt A."/>
            <person name="Larsen D."/>
            <person name="Krusor M."/>
            <person name="Yao A.I."/>
            <person name="Wu D."/>
            <person name="Madern D."/>
            <person name="Eisen J.A."/>
            <person name="Darling A.E."/>
            <person name="Facciotti M.T."/>
        </authorList>
    </citation>
    <scope>NUCLEOTIDE SEQUENCE [LARGE SCALE GENOMIC DNA]</scope>
    <source>
        <strain evidence="3 4">JCM 10989</strain>
    </source>
</reference>
<feature type="compositionally biased region" description="Basic and acidic residues" evidence="1">
    <location>
        <begin position="66"/>
        <end position="92"/>
    </location>
</feature>
<sequence>MGERDTAVPRLNGYGKLTAGSLIAGLAALVLGDSSSFAIWFGGLAVVVLAVAMYRSPDDEDDEDENDRRREDETDSGTERVRSKESVEEFDL</sequence>
<evidence type="ECO:0000313" key="3">
    <source>
        <dbReference type="EMBL" id="ELY92937.1"/>
    </source>
</evidence>
<accession>M0A4V4</accession>
<dbReference type="Proteomes" id="UP000011519">
    <property type="component" value="Unassembled WGS sequence"/>
</dbReference>
<feature type="transmembrane region" description="Helical" evidence="2">
    <location>
        <begin position="12"/>
        <end position="31"/>
    </location>
</feature>